<protein>
    <submittedName>
        <fullName evidence="9">ABC transporter permease</fullName>
    </submittedName>
</protein>
<sequence>MPQNPNVVNNNNLEIRSKRKTGSWTWAALAIALLFAFPILSVISAGIATKSDVWDHLVSTVLKNYLINTSILALGVGLLVAIIGTSTAWLVTMCRFPGQRFFEWALILPLAVPAYVMAYTYTDFLQVSGPVQVLIRDIFSIEFKEYWFPEVRSIGGAILMLSLVLYPYVYMLARAAFLEQSVCALEVSRTLGCNAWESFFRVALPLARPAIIAGTSLALMETLADFGTVSFFGVQTFTTGIMNAWENMGDLAAARQLSTYLLLFILTVFVLEKVSRGKSKYHHATNRYQNLPEYQLRGFKKYLALCACALPLTLGFILPALILIDMTISLGDEQFGTKFFKLAFNSFTLAAITAVIAVIIGVLLAYTNRMQPNVISKWATRIAAMGYAVPGTVVAIGTLFPLAILDNSFDAWMRATFDISTGLLLTGSITALVFAYLVRFLAVSLNTVETGLGKIRPSMEDASRTLGLGPLRTLWQVHIPIMSGSLMTAGLVVFVDVMKELPATLVMRPFNFDTLAVHAYNLASDERLSESSTASLTIVLVGILPLILLTRAISKSRAGSQ</sequence>
<dbReference type="CDD" id="cd06261">
    <property type="entry name" value="TM_PBP2"/>
    <property type="match status" value="2"/>
</dbReference>
<evidence type="ECO:0000256" key="7">
    <source>
        <dbReference type="RuleBase" id="RU363032"/>
    </source>
</evidence>
<feature type="transmembrane region" description="Helical" evidence="7">
    <location>
        <begin position="424"/>
        <end position="448"/>
    </location>
</feature>
<feature type="transmembrane region" description="Helical" evidence="7">
    <location>
        <begin position="65"/>
        <end position="89"/>
    </location>
</feature>
<evidence type="ECO:0000256" key="1">
    <source>
        <dbReference type="ARBA" id="ARBA00004651"/>
    </source>
</evidence>
<evidence type="ECO:0000256" key="3">
    <source>
        <dbReference type="ARBA" id="ARBA00022475"/>
    </source>
</evidence>
<comment type="similarity">
    <text evidence="7">Belongs to the binding-protein-dependent transport system permease family.</text>
</comment>
<accession>A0ABW5BSR4</accession>
<reference evidence="10" key="1">
    <citation type="journal article" date="2019" name="Int. J. Syst. Evol. Microbiol.">
        <title>The Global Catalogue of Microorganisms (GCM) 10K type strain sequencing project: providing services to taxonomists for standard genome sequencing and annotation.</title>
        <authorList>
            <consortium name="The Broad Institute Genomics Platform"/>
            <consortium name="The Broad Institute Genome Sequencing Center for Infectious Disease"/>
            <person name="Wu L."/>
            <person name="Ma J."/>
        </authorList>
    </citation>
    <scope>NUCLEOTIDE SEQUENCE [LARGE SCALE GENOMIC DNA]</scope>
    <source>
        <strain evidence="10">CGMCC 4.7192</strain>
    </source>
</reference>
<dbReference type="PANTHER" id="PTHR30183:SF2">
    <property type="entry name" value="IRON UTILIZATION PROTEIN"/>
    <property type="match status" value="1"/>
</dbReference>
<comment type="caution">
    <text evidence="9">The sequence shown here is derived from an EMBL/GenBank/DDBJ whole genome shotgun (WGS) entry which is preliminary data.</text>
</comment>
<dbReference type="InterPro" id="IPR000515">
    <property type="entry name" value="MetI-like"/>
</dbReference>
<dbReference type="Pfam" id="PF00528">
    <property type="entry name" value="BPD_transp_1"/>
    <property type="match status" value="2"/>
</dbReference>
<evidence type="ECO:0000256" key="5">
    <source>
        <dbReference type="ARBA" id="ARBA00022989"/>
    </source>
</evidence>
<evidence type="ECO:0000313" key="10">
    <source>
        <dbReference type="Proteomes" id="UP001597294"/>
    </source>
</evidence>
<dbReference type="Gene3D" id="1.10.3720.10">
    <property type="entry name" value="MetI-like"/>
    <property type="match status" value="2"/>
</dbReference>
<proteinExistence type="inferred from homology"/>
<feature type="transmembrane region" description="Helical" evidence="7">
    <location>
        <begin position="474"/>
        <end position="495"/>
    </location>
</feature>
<keyword evidence="2 7" id="KW-0813">Transport</keyword>
<evidence type="ECO:0000256" key="2">
    <source>
        <dbReference type="ARBA" id="ARBA00022448"/>
    </source>
</evidence>
<feature type="transmembrane region" description="Helical" evidence="7">
    <location>
        <begin position="252"/>
        <end position="271"/>
    </location>
</feature>
<feature type="domain" description="ABC transmembrane type-1" evidence="8">
    <location>
        <begin position="343"/>
        <end position="549"/>
    </location>
</feature>
<organism evidence="9 10">
    <name type="scientific">Kiloniella antarctica</name>
    <dbReference type="NCBI Taxonomy" id="1550907"/>
    <lineage>
        <taxon>Bacteria</taxon>
        <taxon>Pseudomonadati</taxon>
        <taxon>Pseudomonadota</taxon>
        <taxon>Alphaproteobacteria</taxon>
        <taxon>Rhodospirillales</taxon>
        <taxon>Kiloniellaceae</taxon>
        <taxon>Kiloniella</taxon>
    </lineage>
</organism>
<keyword evidence="5 7" id="KW-1133">Transmembrane helix</keyword>
<keyword evidence="6 7" id="KW-0472">Membrane</keyword>
<dbReference type="Proteomes" id="UP001597294">
    <property type="component" value="Unassembled WGS sequence"/>
</dbReference>
<gene>
    <name evidence="9" type="ORF">ACFSKO_20420</name>
</gene>
<evidence type="ECO:0000313" key="9">
    <source>
        <dbReference type="EMBL" id="MFD2207989.1"/>
    </source>
</evidence>
<keyword evidence="4 7" id="KW-0812">Transmembrane</keyword>
<feature type="transmembrane region" description="Helical" evidence="7">
    <location>
        <begin position="302"/>
        <end position="324"/>
    </location>
</feature>
<evidence type="ECO:0000259" key="8">
    <source>
        <dbReference type="PROSITE" id="PS50928"/>
    </source>
</evidence>
<feature type="transmembrane region" description="Helical" evidence="7">
    <location>
        <begin position="378"/>
        <end position="404"/>
    </location>
</feature>
<dbReference type="PANTHER" id="PTHR30183">
    <property type="entry name" value="MOLYBDENUM TRANSPORT SYSTEM PERMEASE PROTEIN MODB"/>
    <property type="match status" value="1"/>
</dbReference>
<feature type="domain" description="ABC transmembrane type-1" evidence="8">
    <location>
        <begin position="66"/>
        <end position="272"/>
    </location>
</feature>
<comment type="subcellular location">
    <subcellularLocation>
        <location evidence="1 7">Cell membrane</location>
        <topology evidence="1 7">Multi-pass membrane protein</topology>
    </subcellularLocation>
</comment>
<keyword evidence="10" id="KW-1185">Reference proteome</keyword>
<keyword evidence="3" id="KW-1003">Cell membrane</keyword>
<feature type="transmembrane region" description="Helical" evidence="7">
    <location>
        <begin position="344"/>
        <end position="366"/>
    </location>
</feature>
<dbReference type="SUPFAM" id="SSF161098">
    <property type="entry name" value="MetI-like"/>
    <property type="match status" value="2"/>
</dbReference>
<feature type="transmembrane region" description="Helical" evidence="7">
    <location>
        <begin position="101"/>
        <end position="121"/>
    </location>
</feature>
<feature type="transmembrane region" description="Helical" evidence="7">
    <location>
        <begin position="24"/>
        <end position="45"/>
    </location>
</feature>
<dbReference type="InterPro" id="IPR035906">
    <property type="entry name" value="MetI-like_sf"/>
</dbReference>
<dbReference type="PROSITE" id="PS50928">
    <property type="entry name" value="ABC_TM1"/>
    <property type="match status" value="2"/>
</dbReference>
<dbReference type="EMBL" id="JBHUII010000013">
    <property type="protein sequence ID" value="MFD2207989.1"/>
    <property type="molecule type" value="Genomic_DNA"/>
</dbReference>
<evidence type="ECO:0000256" key="4">
    <source>
        <dbReference type="ARBA" id="ARBA00022692"/>
    </source>
</evidence>
<dbReference type="RefSeq" id="WP_380255172.1">
    <property type="nucleotide sequence ID" value="NZ_JBHUII010000013.1"/>
</dbReference>
<feature type="transmembrane region" description="Helical" evidence="7">
    <location>
        <begin position="154"/>
        <end position="173"/>
    </location>
</feature>
<evidence type="ECO:0000256" key="6">
    <source>
        <dbReference type="ARBA" id="ARBA00023136"/>
    </source>
</evidence>
<name>A0ABW5BSR4_9PROT</name>
<feature type="transmembrane region" description="Helical" evidence="7">
    <location>
        <begin position="534"/>
        <end position="553"/>
    </location>
</feature>